<comment type="caution">
    <text evidence="2">The sequence shown here is derived from an EMBL/GenBank/DDBJ whole genome shotgun (WGS) entry which is preliminary data.</text>
</comment>
<accession>A0ABU7ICT3</accession>
<keyword evidence="3" id="KW-1185">Reference proteome</keyword>
<reference evidence="2 3" key="1">
    <citation type="submission" date="2024-01" db="EMBL/GenBank/DDBJ databases">
        <title>Pedobacter sp. nov., isolated from fresh soil.</title>
        <authorList>
            <person name="Le N.T.T."/>
        </authorList>
    </citation>
    <scope>NUCLEOTIDE SEQUENCE [LARGE SCALE GENOMIC DNA]</scope>
    <source>
        <strain evidence="2 3">KR3-3</strain>
    </source>
</reference>
<sequence>MERADKKNQSLPCRIHTRLTQEKYDELSRVLKQTRTIRSLSELLRYILDNKVITVKVYDASMDKIMEELAGLQKELQAIGININQVAHALHRLNLPGDKLSQANEIITCCEATQHKISELFLLMTRLFDKWLPE</sequence>
<dbReference type="EMBL" id="JAZDQT010000004">
    <property type="protein sequence ID" value="MEE1947251.1"/>
    <property type="molecule type" value="Genomic_DNA"/>
</dbReference>
<feature type="coiled-coil region" evidence="1">
    <location>
        <begin position="55"/>
        <end position="82"/>
    </location>
</feature>
<keyword evidence="1" id="KW-0175">Coiled coil</keyword>
<dbReference type="RefSeq" id="WP_330109539.1">
    <property type="nucleotide sequence ID" value="NZ_JAZDQT010000004.1"/>
</dbReference>
<name>A0ABU7ICT3_9SPHI</name>
<organism evidence="2 3">
    <name type="scientific">Pedobacter albus</name>
    <dbReference type="NCBI Taxonomy" id="3113905"/>
    <lineage>
        <taxon>Bacteria</taxon>
        <taxon>Pseudomonadati</taxon>
        <taxon>Bacteroidota</taxon>
        <taxon>Sphingobacteriia</taxon>
        <taxon>Sphingobacteriales</taxon>
        <taxon>Sphingobacteriaceae</taxon>
        <taxon>Pedobacter</taxon>
    </lineage>
</organism>
<evidence type="ECO:0000256" key="1">
    <source>
        <dbReference type="SAM" id="Coils"/>
    </source>
</evidence>
<gene>
    <name evidence="2" type="primary">mobC</name>
    <name evidence="2" type="ORF">VRU48_19145</name>
</gene>
<proteinExistence type="predicted"/>
<dbReference type="Proteomes" id="UP001336835">
    <property type="component" value="Unassembled WGS sequence"/>
</dbReference>
<protein>
    <submittedName>
        <fullName evidence="2">Plasmid mobilization relaxosome protein MobC</fullName>
    </submittedName>
</protein>
<evidence type="ECO:0000313" key="3">
    <source>
        <dbReference type="Proteomes" id="UP001336835"/>
    </source>
</evidence>
<evidence type="ECO:0000313" key="2">
    <source>
        <dbReference type="EMBL" id="MEE1947251.1"/>
    </source>
</evidence>